<accession>A0A1H0RK08</accession>
<evidence type="ECO:0000313" key="4">
    <source>
        <dbReference type="Proteomes" id="UP000199073"/>
    </source>
</evidence>
<keyword evidence="4" id="KW-1185">Reference proteome</keyword>
<evidence type="ECO:0000313" key="3">
    <source>
        <dbReference type="EMBL" id="SDP29781.1"/>
    </source>
</evidence>
<dbReference type="EMBL" id="FNJI01000015">
    <property type="protein sequence ID" value="SDP29781.1"/>
    <property type="molecule type" value="Genomic_DNA"/>
</dbReference>
<evidence type="ECO:0000259" key="2">
    <source>
        <dbReference type="Pfam" id="PF12850"/>
    </source>
</evidence>
<dbReference type="SUPFAM" id="SSF56300">
    <property type="entry name" value="Metallo-dependent phosphatases"/>
    <property type="match status" value="1"/>
</dbReference>
<proteinExistence type="inferred from homology"/>
<dbReference type="OrthoDB" id="9813918at2"/>
<dbReference type="STRING" id="91360.SAMN05660330_02334"/>
<dbReference type="InterPro" id="IPR029052">
    <property type="entry name" value="Metallo-depent_PP-like"/>
</dbReference>
<dbReference type="AlphaFoldDB" id="A0A1H0RK08"/>
<dbReference type="InterPro" id="IPR024654">
    <property type="entry name" value="Calcineurin-like_PHP_lpxH"/>
</dbReference>
<protein>
    <submittedName>
        <fullName evidence="3">Predicted phosphodiesterase</fullName>
    </submittedName>
</protein>
<dbReference type="Pfam" id="PF12850">
    <property type="entry name" value="Metallophos_2"/>
    <property type="match status" value="1"/>
</dbReference>
<dbReference type="InterPro" id="IPR011152">
    <property type="entry name" value="Pesterase_MJ0912"/>
</dbReference>
<dbReference type="PIRSF" id="PIRSF000883">
    <property type="entry name" value="Pesterase_MJ0912"/>
    <property type="match status" value="1"/>
</dbReference>
<evidence type="ECO:0000256" key="1">
    <source>
        <dbReference type="ARBA" id="ARBA00008950"/>
    </source>
</evidence>
<gene>
    <name evidence="3" type="ORF">SAMN05660330_02334</name>
</gene>
<dbReference type="GO" id="GO:0005737">
    <property type="term" value="C:cytoplasm"/>
    <property type="evidence" value="ECO:0007669"/>
    <property type="project" value="TreeGrafter"/>
</dbReference>
<dbReference type="PANTHER" id="PTHR42850">
    <property type="entry name" value="METALLOPHOSPHOESTERASE"/>
    <property type="match status" value="1"/>
</dbReference>
<feature type="domain" description="Calcineurin-like phosphoesterase" evidence="2">
    <location>
        <begin position="1"/>
        <end position="208"/>
    </location>
</feature>
<name>A0A1H0RK08_9BACT</name>
<organism evidence="3 4">
    <name type="scientific">Desulforhopalus singaporensis</name>
    <dbReference type="NCBI Taxonomy" id="91360"/>
    <lineage>
        <taxon>Bacteria</taxon>
        <taxon>Pseudomonadati</taxon>
        <taxon>Thermodesulfobacteriota</taxon>
        <taxon>Desulfobulbia</taxon>
        <taxon>Desulfobulbales</taxon>
        <taxon>Desulfocapsaceae</taxon>
        <taxon>Desulforhopalus</taxon>
    </lineage>
</organism>
<dbReference type="RefSeq" id="WP_092222996.1">
    <property type="nucleotide sequence ID" value="NZ_FNJI01000015.1"/>
</dbReference>
<sequence>MRIAVLSDIHSNIEALQAVVGHAGVHLVDRYVCLGDVVGYGANPNECISLVSSLGSCLAVLGNHDAAALGTPVHMDRDAQKAIAWTRSVLTKSSKWFLHEMKDVIHLGDIVFCHSNPYRPKNWYYVTEKTYISSSFARTKAKVIFVGHTHVPVAITRKNFFCIYIRSPQHSMVVPVAELNRQIFNAGSVGQPRDGDPRAAYLIYDTRKSVIEFYRVGYDVNRASRKIAALGLPEKFADRLVKGV</sequence>
<reference evidence="3 4" key="1">
    <citation type="submission" date="2016-10" db="EMBL/GenBank/DDBJ databases">
        <authorList>
            <person name="de Groot N.N."/>
        </authorList>
    </citation>
    <scope>NUCLEOTIDE SEQUENCE [LARGE SCALE GENOMIC DNA]</scope>
    <source>
        <strain evidence="3 4">DSM 12130</strain>
    </source>
</reference>
<dbReference type="CDD" id="cd00838">
    <property type="entry name" value="MPP_superfamily"/>
    <property type="match status" value="1"/>
</dbReference>
<dbReference type="Proteomes" id="UP000199073">
    <property type="component" value="Unassembled WGS sequence"/>
</dbReference>
<dbReference type="GO" id="GO:0016791">
    <property type="term" value="F:phosphatase activity"/>
    <property type="evidence" value="ECO:0007669"/>
    <property type="project" value="TreeGrafter"/>
</dbReference>
<comment type="similarity">
    <text evidence="1">Belongs to the metallophosphoesterase superfamily. YfcE family.</text>
</comment>
<dbReference type="InterPro" id="IPR050126">
    <property type="entry name" value="Ap4A_hydrolase"/>
</dbReference>
<dbReference type="Gene3D" id="3.60.21.10">
    <property type="match status" value="1"/>
</dbReference>
<dbReference type="PANTHER" id="PTHR42850:SF2">
    <property type="entry name" value="BLL5683 PROTEIN"/>
    <property type="match status" value="1"/>
</dbReference>